<feature type="repeat" description="PPR" evidence="5">
    <location>
        <begin position="234"/>
        <end position="268"/>
    </location>
</feature>
<dbReference type="PANTHER" id="PTHR47447:SF24">
    <property type="entry name" value="PENTATRICOPEPTIDE REPEAT-CONTAINING PROTEIN"/>
    <property type="match status" value="1"/>
</dbReference>
<feature type="coiled-coil region" evidence="6">
    <location>
        <begin position="54"/>
        <end position="81"/>
    </location>
</feature>
<evidence type="ECO:0000256" key="3">
    <source>
        <dbReference type="ARBA" id="ARBA00044493"/>
    </source>
</evidence>
<dbReference type="PROSITE" id="PS51375">
    <property type="entry name" value="PPR"/>
    <property type="match status" value="4"/>
</dbReference>
<evidence type="ECO:0000259" key="8">
    <source>
        <dbReference type="Pfam" id="PF23276"/>
    </source>
</evidence>
<evidence type="ECO:0000256" key="1">
    <source>
        <dbReference type="ARBA" id="ARBA00006192"/>
    </source>
</evidence>
<dbReference type="Pfam" id="PF23276">
    <property type="entry name" value="TPR_24"/>
    <property type="match status" value="2"/>
</dbReference>
<keyword evidence="6" id="KW-0175">Coiled coil</keyword>
<organism evidence="9 10">
    <name type="scientific">Entomortierella parvispora</name>
    <dbReference type="NCBI Taxonomy" id="205924"/>
    <lineage>
        <taxon>Eukaryota</taxon>
        <taxon>Fungi</taxon>
        <taxon>Fungi incertae sedis</taxon>
        <taxon>Mucoromycota</taxon>
        <taxon>Mortierellomycotina</taxon>
        <taxon>Mortierellomycetes</taxon>
        <taxon>Mortierellales</taxon>
        <taxon>Mortierellaceae</taxon>
        <taxon>Entomortierella</taxon>
    </lineage>
</organism>
<evidence type="ECO:0000256" key="4">
    <source>
        <dbReference type="ARBA" id="ARBA00044511"/>
    </source>
</evidence>
<feature type="region of interest" description="Disordered" evidence="7">
    <location>
        <begin position="544"/>
        <end position="572"/>
    </location>
</feature>
<dbReference type="Gene3D" id="1.25.40.10">
    <property type="entry name" value="Tetratricopeptide repeat domain"/>
    <property type="match status" value="3"/>
</dbReference>
<comment type="function">
    <text evidence="3">Regulates mitochondrial small subunit maturation by controlling 15S rRNA 5'-end processing. Localizes to the 5' precursor of the 15S rRNA in a position that is subsequently occupied by mS47 in the mature yeast mtSSU. Uses structure and sequence-specific RNA recognition, binding to a single-stranded region of the precursor and specifically recognizing bases -6 to -1. The exchange of Ccm1 for mS47 is coupled to the irreversible removal of precursor rRNA that is accompanied by conformational changes of the mitoribosomal proteins uS5m and mS26. These conformational changes signal completion of 5'-end rRNA processing through protection of the mature 5'-end of the 15S rRNA and stabilization of mS47. The removal of the 5' precursor together with the dissociation of Ccm1 may be catalyzed by the 5'-3' exoribonuclease Pet127. Involved in the specific removal of group I introns in mitochondrial encoded transcripts.</text>
</comment>
<dbReference type="EMBL" id="BQFW01000013">
    <property type="protein sequence ID" value="GJJ76911.1"/>
    <property type="molecule type" value="Genomic_DNA"/>
</dbReference>
<gene>
    <name evidence="9" type="ORF">EMPS_09270</name>
</gene>
<feature type="repeat" description="PPR" evidence="5">
    <location>
        <begin position="338"/>
        <end position="372"/>
    </location>
</feature>
<proteinExistence type="inferred from homology"/>
<dbReference type="Proteomes" id="UP000827284">
    <property type="component" value="Unassembled WGS sequence"/>
</dbReference>
<feature type="repeat" description="PPR" evidence="5">
    <location>
        <begin position="199"/>
        <end position="233"/>
    </location>
</feature>
<protein>
    <recommendedName>
        <fullName evidence="8">Pentatricopeptide repeat-containing protein-mitochondrial domain-containing protein</fullName>
    </recommendedName>
</protein>
<feature type="compositionally biased region" description="Low complexity" evidence="7">
    <location>
        <begin position="552"/>
        <end position="564"/>
    </location>
</feature>
<evidence type="ECO:0000256" key="7">
    <source>
        <dbReference type="SAM" id="MobiDB-lite"/>
    </source>
</evidence>
<feature type="repeat" description="PPR" evidence="5">
    <location>
        <begin position="303"/>
        <end position="337"/>
    </location>
</feature>
<evidence type="ECO:0000256" key="2">
    <source>
        <dbReference type="ARBA" id="ARBA00022737"/>
    </source>
</evidence>
<dbReference type="SUPFAM" id="SSF81901">
    <property type="entry name" value="HCP-like"/>
    <property type="match status" value="1"/>
</dbReference>
<dbReference type="OrthoDB" id="5588846at2759"/>
<accession>A0A9P3HHV5</accession>
<evidence type="ECO:0000256" key="5">
    <source>
        <dbReference type="PROSITE-ProRule" id="PRU00708"/>
    </source>
</evidence>
<evidence type="ECO:0000313" key="10">
    <source>
        <dbReference type="Proteomes" id="UP000827284"/>
    </source>
</evidence>
<keyword evidence="10" id="KW-1185">Reference proteome</keyword>
<dbReference type="InterPro" id="IPR057027">
    <property type="entry name" value="TPR_mt"/>
</dbReference>
<name>A0A9P3HHV5_9FUNG</name>
<dbReference type="InterPro" id="IPR011990">
    <property type="entry name" value="TPR-like_helical_dom_sf"/>
</dbReference>
<keyword evidence="2" id="KW-0677">Repeat</keyword>
<dbReference type="NCBIfam" id="TIGR00756">
    <property type="entry name" value="PPR"/>
    <property type="match status" value="3"/>
</dbReference>
<comment type="similarity">
    <text evidence="1">Belongs to the CCM1 family.</text>
</comment>
<feature type="domain" description="Pentatricopeptide repeat-containing protein-mitochondrial" evidence="8">
    <location>
        <begin position="310"/>
        <end position="436"/>
    </location>
</feature>
<feature type="compositionally biased region" description="Polar residues" evidence="7">
    <location>
        <begin position="22"/>
        <end position="41"/>
    </location>
</feature>
<reference evidence="9" key="2">
    <citation type="journal article" date="2022" name="Microbiol. Resour. Announc.">
        <title>Whole-Genome Sequence of Entomortierella parvispora E1425, a Mucoromycotan Fungus Associated with Burkholderiaceae-Related Endosymbiotic Bacteria.</title>
        <authorList>
            <person name="Herlambang A."/>
            <person name="Guo Y."/>
            <person name="Takashima Y."/>
            <person name="Narisawa K."/>
            <person name="Ohta H."/>
            <person name="Nishizawa T."/>
        </authorList>
    </citation>
    <scope>NUCLEOTIDE SEQUENCE</scope>
    <source>
        <strain evidence="9">E1425</strain>
    </source>
</reference>
<dbReference type="PANTHER" id="PTHR47447">
    <property type="entry name" value="OS03G0856100 PROTEIN"/>
    <property type="match status" value="1"/>
</dbReference>
<dbReference type="InterPro" id="IPR002885">
    <property type="entry name" value="PPR_rpt"/>
</dbReference>
<feature type="region of interest" description="Disordered" evidence="7">
    <location>
        <begin position="163"/>
        <end position="190"/>
    </location>
</feature>
<feature type="region of interest" description="Disordered" evidence="7">
    <location>
        <begin position="793"/>
        <end position="814"/>
    </location>
</feature>
<sequence>MAHLAALLSRRTVLSSTTRSAKQSPSSWRLGSTSQPTLVRSYSRKNPTKTQIETAELERDIRRLERAIEEQERKLAAKKAYEKSIQEVKQRTEAAQSVYKSLTSPIAPTTPSTPLIGGKANPNAQSYLPETFLKDLKLTFLDTRGSKADTVKKLQIGLPTAEELSSATSAMTSQDGESKGEETTEDSSLSTLERVKSLGVDKWNQLIYANALEGNAKNAEQVLKLMEEVGVEPNLESFGHLVEAYANAGNLEKAQQTMDMMLSSGLVPSMASYNSLMKIYVRRRDVANAFHTFEELKRHHNPDTEVFTNLVKGCIRAGEFDLGWKVFGQMQRSGATPVESTYSLMIHACAKTDQVEKALDIFKTYPTRGLQPTDATFNSLIHACAMRPQYFATAFALLNEMQSTYGFEPDMLTYNTLLFACSKRRDLLTARRIFQKVVQLDHDGVLQLDGVTVTNFFWCITEWKDTAYHVRRMKQIARGIETLTIDTTTVPASATEMELAVKPSYFMLPERPPRTEQEALKEGEMVFSWFVNRAAAEFPRIESTVPSEGEQDLGQEQQQESSSSTAVVTEPKEQPLIEVPLPRLSRQSPIRTRLLNAYLAMYVRHQDFEKSKEIYRGYFEHFERKKDSWTYATMLDGCYNWKDVDLGAEVFKDWRDWRLGTGKLTEKRTRSADYDCYRRMINLLARTNHLDESIALLEELSIAASPKNTHLRAKIAAAALPAPTDNSKSDPASTSSSEKSLSFLAPIKEETVLPIYPKLKDFPVVYTKTWELENAGARKLMLRLCEGKIDSMSLSSRSEGRGNNADEEEEVVVDTDRLDEKRKARYQKTLRNTSIKWKGEHPQEKGFYVGSRRLNELKRNVSKRGQDSF</sequence>
<feature type="region of interest" description="Disordered" evidence="7">
    <location>
        <begin position="13"/>
        <end position="50"/>
    </location>
</feature>
<feature type="domain" description="Pentatricopeptide repeat-containing protein-mitochondrial" evidence="8">
    <location>
        <begin position="211"/>
        <end position="307"/>
    </location>
</feature>
<comment type="caution">
    <text evidence="9">The sequence shown here is derived from an EMBL/GenBank/DDBJ whole genome shotgun (WGS) entry which is preliminary data.</text>
</comment>
<evidence type="ECO:0000256" key="6">
    <source>
        <dbReference type="SAM" id="Coils"/>
    </source>
</evidence>
<dbReference type="AlphaFoldDB" id="A0A9P3HHV5"/>
<feature type="compositionally biased region" description="Polar residues" evidence="7">
    <location>
        <begin position="163"/>
        <end position="175"/>
    </location>
</feature>
<reference evidence="9" key="1">
    <citation type="submission" date="2021-11" db="EMBL/GenBank/DDBJ databases">
        <authorList>
            <person name="Herlambang A."/>
            <person name="Guo Y."/>
            <person name="Takashima Y."/>
            <person name="Nishizawa T."/>
        </authorList>
    </citation>
    <scope>NUCLEOTIDE SEQUENCE</scope>
    <source>
        <strain evidence="9">E1425</strain>
    </source>
</reference>
<comment type="subunit">
    <text evidence="4">Binds to mitochondrial small subunit 15S rRNA.</text>
</comment>
<evidence type="ECO:0000313" key="9">
    <source>
        <dbReference type="EMBL" id="GJJ76911.1"/>
    </source>
</evidence>